<evidence type="ECO:0000313" key="1">
    <source>
        <dbReference type="EMBL" id="TMS16578.1"/>
    </source>
</evidence>
<gene>
    <name evidence="1" type="ORF">E3U43_013871</name>
</gene>
<protein>
    <submittedName>
        <fullName evidence="1">Uncharacterized protein</fullName>
    </submittedName>
</protein>
<reference evidence="1" key="1">
    <citation type="submission" date="2018-11" db="EMBL/GenBank/DDBJ databases">
        <title>The sequence and de novo assembly of Larimichthys crocea genome using PacBio and Hi-C technologies.</title>
        <authorList>
            <person name="Xu P."/>
            <person name="Chen B."/>
            <person name="Zhou Z."/>
            <person name="Ke Q."/>
            <person name="Wu Y."/>
            <person name="Bai H."/>
            <person name="Pu F."/>
        </authorList>
    </citation>
    <scope>NUCLEOTIDE SEQUENCE</scope>
    <source>
        <tissue evidence="1">Muscle</tissue>
    </source>
</reference>
<comment type="caution">
    <text evidence="1">The sequence shown here is derived from an EMBL/GenBank/DDBJ whole genome shotgun (WGS) entry which is preliminary data.</text>
</comment>
<evidence type="ECO:0000313" key="2">
    <source>
        <dbReference type="Proteomes" id="UP000793456"/>
    </source>
</evidence>
<keyword evidence="2" id="KW-1185">Reference proteome</keyword>
<proteinExistence type="predicted"/>
<accession>A0ACD3RB57</accession>
<organism evidence="1 2">
    <name type="scientific">Larimichthys crocea</name>
    <name type="common">Large yellow croaker</name>
    <name type="synonym">Pseudosciaena crocea</name>
    <dbReference type="NCBI Taxonomy" id="215358"/>
    <lineage>
        <taxon>Eukaryota</taxon>
        <taxon>Metazoa</taxon>
        <taxon>Chordata</taxon>
        <taxon>Craniata</taxon>
        <taxon>Vertebrata</taxon>
        <taxon>Euteleostomi</taxon>
        <taxon>Actinopterygii</taxon>
        <taxon>Neopterygii</taxon>
        <taxon>Teleostei</taxon>
        <taxon>Neoteleostei</taxon>
        <taxon>Acanthomorphata</taxon>
        <taxon>Eupercaria</taxon>
        <taxon>Sciaenidae</taxon>
        <taxon>Larimichthys</taxon>
    </lineage>
</organism>
<name>A0ACD3RB57_LARCR</name>
<dbReference type="EMBL" id="CM011681">
    <property type="protein sequence ID" value="TMS16578.1"/>
    <property type="molecule type" value="Genomic_DNA"/>
</dbReference>
<sequence>MTNKQNSSLLFRPSTDSVSTRLQQGLECKKFYGSPPVGTYTPHPPMNLRVELVTMEEGYLMNISWAVKLDASTQFLTGTRIHLDRQVYHCEYKPPLSISDLPGLKQKWFHYLVKALSGRNTIQVANLPLPLPGSGNYYEMTTIKVPKKSTRRLTVPTVKTTAVEEITISPVPSRRGPDNVNFPSIAMAIFGGLTSLMILGSCYIIYRLRGANFATSLGFKVVPTSPMVPTPVLVVYPAKNSTFQRAVVALAELLQGHGGCSVAVDMWQQGKIAELGPMRWLAEQAKAAERVLIVCPQETPSDSPLNHSLPEPSIPAAAHDLYPLILNMVVSHAKNSNDLAKFWVVQLGKQHPKRPSNLALGLRACKTFCLMKDLNKLCRNLQSQRQEGKKIFDMIFRPGIEKNAGKLREAVEKLDRHQSSIFKVEPLKSVVTTI</sequence>
<dbReference type="Proteomes" id="UP000793456">
    <property type="component" value="Chromosome VIII"/>
</dbReference>